<evidence type="ECO:0000256" key="4">
    <source>
        <dbReference type="PROSITE-ProRule" id="PRU00335"/>
    </source>
</evidence>
<reference evidence="6" key="1">
    <citation type="submission" date="2023-03" db="EMBL/GenBank/DDBJ databases">
        <title>Actinoallomurus iriomotensis NBRC 103681.</title>
        <authorList>
            <person name="Ichikawa N."/>
            <person name="Sato H."/>
            <person name="Tonouchi N."/>
        </authorList>
    </citation>
    <scope>NUCLEOTIDE SEQUENCE</scope>
    <source>
        <strain evidence="6">NBRC 103681</strain>
    </source>
</reference>
<evidence type="ECO:0000313" key="6">
    <source>
        <dbReference type="EMBL" id="GLY71815.1"/>
    </source>
</evidence>
<dbReference type="Gene3D" id="1.10.357.10">
    <property type="entry name" value="Tetracycline Repressor, domain 2"/>
    <property type="match status" value="1"/>
</dbReference>
<evidence type="ECO:0000259" key="5">
    <source>
        <dbReference type="PROSITE" id="PS50977"/>
    </source>
</evidence>
<dbReference type="Pfam" id="PF16925">
    <property type="entry name" value="TetR_C_13"/>
    <property type="match status" value="1"/>
</dbReference>
<protein>
    <submittedName>
        <fullName evidence="6">TetR family transcriptional regulator</fullName>
    </submittedName>
</protein>
<evidence type="ECO:0000256" key="2">
    <source>
        <dbReference type="ARBA" id="ARBA00023125"/>
    </source>
</evidence>
<accession>A0A9W6RDA1</accession>
<sequence>MHAFWANGYEATSTRDLCEAVGLDRSSVYNAFTSKHELFKRVLTRYVNATTDTQLEILQDPTRSAAERIRALLGEIVDGEMENRRSGHPGCLTVNTTVEFAGRDAEIAALLERDLARRLEALRTVIETGRRAGDITSTRDSGDLARFLNAVIAGIRVTAQGGADRAALESIAATAVDALTA</sequence>
<dbReference type="AlphaFoldDB" id="A0A9W6RDA1"/>
<dbReference type="Gene3D" id="1.10.10.60">
    <property type="entry name" value="Homeodomain-like"/>
    <property type="match status" value="1"/>
</dbReference>
<dbReference type="EMBL" id="BSTJ01000001">
    <property type="protein sequence ID" value="GLY71815.1"/>
    <property type="molecule type" value="Genomic_DNA"/>
</dbReference>
<dbReference type="InterPro" id="IPR011075">
    <property type="entry name" value="TetR_C"/>
</dbReference>
<gene>
    <name evidence="6" type="ORF">Airi01_000820</name>
</gene>
<dbReference type="Pfam" id="PF00440">
    <property type="entry name" value="TetR_N"/>
    <property type="match status" value="1"/>
</dbReference>
<name>A0A9W6RDA1_9ACTN</name>
<dbReference type="SUPFAM" id="SSF48498">
    <property type="entry name" value="Tetracyclin repressor-like, C-terminal domain"/>
    <property type="match status" value="1"/>
</dbReference>
<feature type="domain" description="HTH tetR-type" evidence="5">
    <location>
        <begin position="1"/>
        <end position="50"/>
    </location>
</feature>
<dbReference type="SUPFAM" id="SSF46689">
    <property type="entry name" value="Homeodomain-like"/>
    <property type="match status" value="1"/>
</dbReference>
<keyword evidence="2 4" id="KW-0238">DNA-binding</keyword>
<keyword evidence="3" id="KW-0804">Transcription</keyword>
<dbReference type="InterPro" id="IPR001647">
    <property type="entry name" value="HTH_TetR"/>
</dbReference>
<dbReference type="PANTHER" id="PTHR47506">
    <property type="entry name" value="TRANSCRIPTIONAL REGULATORY PROTEIN"/>
    <property type="match status" value="1"/>
</dbReference>
<proteinExistence type="predicted"/>
<dbReference type="PROSITE" id="PS50977">
    <property type="entry name" value="HTH_TETR_2"/>
    <property type="match status" value="1"/>
</dbReference>
<evidence type="ECO:0000256" key="1">
    <source>
        <dbReference type="ARBA" id="ARBA00023015"/>
    </source>
</evidence>
<dbReference type="InterPro" id="IPR009057">
    <property type="entry name" value="Homeodomain-like_sf"/>
</dbReference>
<organism evidence="6 7">
    <name type="scientific">Actinoallomurus iriomotensis</name>
    <dbReference type="NCBI Taxonomy" id="478107"/>
    <lineage>
        <taxon>Bacteria</taxon>
        <taxon>Bacillati</taxon>
        <taxon>Actinomycetota</taxon>
        <taxon>Actinomycetes</taxon>
        <taxon>Streptosporangiales</taxon>
        <taxon>Thermomonosporaceae</taxon>
        <taxon>Actinoallomurus</taxon>
    </lineage>
</organism>
<feature type="DNA-binding region" description="H-T-H motif" evidence="4">
    <location>
        <begin position="13"/>
        <end position="32"/>
    </location>
</feature>
<keyword evidence="1" id="KW-0805">Transcription regulation</keyword>
<dbReference type="InterPro" id="IPR036271">
    <property type="entry name" value="Tet_transcr_reg_TetR-rel_C_sf"/>
</dbReference>
<evidence type="ECO:0000256" key="3">
    <source>
        <dbReference type="ARBA" id="ARBA00023163"/>
    </source>
</evidence>
<dbReference type="PANTHER" id="PTHR47506:SF1">
    <property type="entry name" value="HTH-TYPE TRANSCRIPTIONAL REGULATOR YJDC"/>
    <property type="match status" value="1"/>
</dbReference>
<dbReference type="GO" id="GO:0003677">
    <property type="term" value="F:DNA binding"/>
    <property type="evidence" value="ECO:0007669"/>
    <property type="project" value="UniProtKB-UniRule"/>
</dbReference>
<dbReference type="Proteomes" id="UP001165135">
    <property type="component" value="Unassembled WGS sequence"/>
</dbReference>
<evidence type="ECO:0000313" key="7">
    <source>
        <dbReference type="Proteomes" id="UP001165135"/>
    </source>
</evidence>
<comment type="caution">
    <text evidence="6">The sequence shown here is derived from an EMBL/GenBank/DDBJ whole genome shotgun (WGS) entry which is preliminary data.</text>
</comment>